<accession>A0ABT5EB25</accession>
<name>A0ABT5EB25_9BACT</name>
<organism evidence="1 2">
    <name type="scientific">Nannocystis bainbridge</name>
    <dbReference type="NCBI Taxonomy" id="2995303"/>
    <lineage>
        <taxon>Bacteria</taxon>
        <taxon>Pseudomonadati</taxon>
        <taxon>Myxococcota</taxon>
        <taxon>Polyangia</taxon>
        <taxon>Nannocystales</taxon>
        <taxon>Nannocystaceae</taxon>
        <taxon>Nannocystis</taxon>
    </lineage>
</organism>
<comment type="caution">
    <text evidence="1">The sequence shown here is derived from an EMBL/GenBank/DDBJ whole genome shotgun (WGS) entry which is preliminary data.</text>
</comment>
<dbReference type="RefSeq" id="WP_272091603.1">
    <property type="nucleotide sequence ID" value="NZ_JAQNDL010000004.1"/>
</dbReference>
<evidence type="ECO:0000313" key="2">
    <source>
        <dbReference type="Proteomes" id="UP001221686"/>
    </source>
</evidence>
<gene>
    <name evidence="1" type="ORF">POL25_39635</name>
</gene>
<proteinExistence type="predicted"/>
<reference evidence="1 2" key="1">
    <citation type="submission" date="2022-11" db="EMBL/GenBank/DDBJ databases">
        <title>Minimal conservation of predation-associated metabolite biosynthetic gene clusters underscores biosynthetic potential of Myxococcota including descriptions for ten novel species: Archangium lansinium sp. nov., Myxococcus landrumus sp. nov., Nannocystis bai.</title>
        <authorList>
            <person name="Ahearne A."/>
            <person name="Stevens C."/>
            <person name="Dowd S."/>
        </authorList>
    </citation>
    <scope>NUCLEOTIDE SEQUENCE [LARGE SCALE GENOMIC DNA]</scope>
    <source>
        <strain evidence="1 2">BB15-2</strain>
    </source>
</reference>
<dbReference type="Proteomes" id="UP001221686">
    <property type="component" value="Unassembled WGS sequence"/>
</dbReference>
<protein>
    <submittedName>
        <fullName evidence="1">Uncharacterized protein</fullName>
    </submittedName>
</protein>
<dbReference type="EMBL" id="JAQNDL010000004">
    <property type="protein sequence ID" value="MDC0723066.1"/>
    <property type="molecule type" value="Genomic_DNA"/>
</dbReference>
<sequence>MPRPSTPDNSLMALIVRRCGLDAVAAELLQRIEAAAWDLVADGVTPDVLRAVLAVVADVAPAPAGLPFRARRLLRKFARARDAGVPPDVVSSFTEDALRMALLIDDAFHRGHALGRAEATTPIEDAPPPGTWPH</sequence>
<evidence type="ECO:0000313" key="1">
    <source>
        <dbReference type="EMBL" id="MDC0723066.1"/>
    </source>
</evidence>
<keyword evidence="2" id="KW-1185">Reference proteome</keyword>